<dbReference type="AlphaFoldDB" id="A0A4P8HZZ3"/>
<gene>
    <name evidence="3" type="ORF">FCL38_29245</name>
    <name evidence="2" type="ORF">FHS02_004947</name>
</gene>
<dbReference type="Proteomes" id="UP000298763">
    <property type="component" value="Chromosome"/>
</dbReference>
<protein>
    <recommendedName>
        <fullName evidence="6">Thioredoxin domain-containing protein</fullName>
    </recommendedName>
</protein>
<evidence type="ECO:0000313" key="3">
    <source>
        <dbReference type="EMBL" id="QCP14045.1"/>
    </source>
</evidence>
<dbReference type="EMBL" id="JACHXS010000011">
    <property type="protein sequence ID" value="MBB3224088.1"/>
    <property type="molecule type" value="Genomic_DNA"/>
</dbReference>
<evidence type="ECO:0000313" key="4">
    <source>
        <dbReference type="Proteomes" id="UP000298763"/>
    </source>
</evidence>
<sequence>MKYLKWLWMLLPAGACSLAIAAAPVTELKPYELADFVRRHDLVAVQFTSPDRYCTYCYTADETFDQAAAASTVPGLTFARVQWPAWSAIPDFKPLFENLFGLPAQLVFKNGSLHGRANGHPVTAELLLAQFADLIRGPATPHRADMAYLPKPSAQPLTDDERRLVDLEFRRVYLGKVLANCSNRFPAQASAYAAAFDVWHVRRKPELERARLLIAQHTSPADTATVKALFASGHKAMGVLQVETLGVPGNRDPLPEECAKVIDGIVALP</sequence>
<evidence type="ECO:0000313" key="5">
    <source>
        <dbReference type="Proteomes" id="UP000584325"/>
    </source>
</evidence>
<dbReference type="RefSeq" id="WP_137316820.1">
    <property type="nucleotide sequence ID" value="NZ_CP040017.1"/>
</dbReference>
<feature type="signal peptide" evidence="1">
    <location>
        <begin position="1"/>
        <end position="21"/>
    </location>
</feature>
<dbReference type="EMBL" id="CP040017">
    <property type="protein sequence ID" value="QCP14045.1"/>
    <property type="molecule type" value="Genomic_DNA"/>
</dbReference>
<evidence type="ECO:0008006" key="6">
    <source>
        <dbReference type="Google" id="ProtNLM"/>
    </source>
</evidence>
<dbReference type="Proteomes" id="UP000584325">
    <property type="component" value="Unassembled WGS sequence"/>
</dbReference>
<proteinExistence type="predicted"/>
<evidence type="ECO:0000256" key="1">
    <source>
        <dbReference type="SAM" id="SignalP"/>
    </source>
</evidence>
<dbReference type="InterPro" id="IPR036249">
    <property type="entry name" value="Thioredoxin-like_sf"/>
</dbReference>
<name>A0A4P8HZZ3_9BURK</name>
<organism evidence="2 5">
    <name type="scientific">Pseudoduganella umbonata</name>
    <dbReference type="NCBI Taxonomy" id="864828"/>
    <lineage>
        <taxon>Bacteria</taxon>
        <taxon>Pseudomonadati</taxon>
        <taxon>Pseudomonadota</taxon>
        <taxon>Betaproteobacteria</taxon>
        <taxon>Burkholderiales</taxon>
        <taxon>Oxalobacteraceae</taxon>
        <taxon>Telluria group</taxon>
        <taxon>Pseudoduganella</taxon>
    </lineage>
</organism>
<reference evidence="3 4" key="1">
    <citation type="submission" date="2019-05" db="EMBL/GenBank/DDBJ databases">
        <title>Draft Genome Sequences of Six Type Strains of the Genus Massilia.</title>
        <authorList>
            <person name="Miess H."/>
            <person name="Frediansyhah A."/>
            <person name="Gross H."/>
        </authorList>
    </citation>
    <scope>NUCLEOTIDE SEQUENCE [LARGE SCALE GENOMIC DNA]</scope>
    <source>
        <strain evidence="3 4">DSMZ 26121</strain>
    </source>
</reference>
<dbReference type="SUPFAM" id="SSF52833">
    <property type="entry name" value="Thioredoxin-like"/>
    <property type="match status" value="1"/>
</dbReference>
<keyword evidence="1" id="KW-0732">Signal</keyword>
<accession>A0A4P8HZZ3</accession>
<dbReference type="OrthoDB" id="8748230at2"/>
<reference evidence="2 5" key="2">
    <citation type="submission" date="2020-08" db="EMBL/GenBank/DDBJ databases">
        <title>Genomic Encyclopedia of Type Strains, Phase III (KMG-III): the genomes of soil and plant-associated and newly described type strains.</title>
        <authorList>
            <person name="Whitman W."/>
        </authorList>
    </citation>
    <scope>NUCLEOTIDE SEQUENCE [LARGE SCALE GENOMIC DNA]</scope>
    <source>
        <strain evidence="2 5">CECT 7753</strain>
    </source>
</reference>
<keyword evidence="4" id="KW-1185">Reference proteome</keyword>
<feature type="chain" id="PRO_5044607702" description="Thioredoxin domain-containing protein" evidence="1">
    <location>
        <begin position="22"/>
        <end position="269"/>
    </location>
</feature>
<evidence type="ECO:0000313" key="2">
    <source>
        <dbReference type="EMBL" id="MBB3224088.1"/>
    </source>
</evidence>